<feature type="compositionally biased region" description="Polar residues" evidence="1">
    <location>
        <begin position="299"/>
        <end position="308"/>
    </location>
</feature>
<reference evidence="2 3" key="1">
    <citation type="submission" date="2024-09" db="EMBL/GenBank/DDBJ databases">
        <title>Chromosome-scale assembly of Riccia sorocarpa.</title>
        <authorList>
            <person name="Paukszto L."/>
        </authorList>
    </citation>
    <scope>NUCLEOTIDE SEQUENCE [LARGE SCALE GENOMIC DNA]</scope>
    <source>
        <strain evidence="2">LP-2024</strain>
        <tissue evidence="2">Aerial parts of the thallus</tissue>
    </source>
</reference>
<feature type="compositionally biased region" description="Basic and acidic residues" evidence="1">
    <location>
        <begin position="310"/>
        <end position="320"/>
    </location>
</feature>
<keyword evidence="3" id="KW-1185">Reference proteome</keyword>
<name>A0ABD3GW43_9MARC</name>
<feature type="compositionally biased region" description="Basic and acidic residues" evidence="1">
    <location>
        <begin position="181"/>
        <end position="191"/>
    </location>
</feature>
<sequence length="327" mass="36446">MYTGGINPLRDTVAKWIQEQFVVKLKLKIKQLRVLDRSHYLLTLETEEERASILYAGPQYLNGRFAELIPWTADYDTTTLTRKRKPAWKETKAQGQNSPAKNTRDQNATPAIPVANPYDLLGTEDENEELVEDEDDEMTEEEPTIRIETQATPELDLNNATAEEVDPTTPQHPTNTSSLKARQEGNQRADDMDASIAQKRGTYGNVNQEVDNKRRISGSQSQEKKSRAVTEVDPSVNQTSPQNTLTETAAKDTQLGAIIGRHWNQIQSTSETPHCEDSQPSEAVGTLSGKRGKDYLNGTRASQNNGADHTSARKTREAARNKKGGKK</sequence>
<feature type="compositionally biased region" description="Polar residues" evidence="1">
    <location>
        <begin position="235"/>
        <end position="247"/>
    </location>
</feature>
<dbReference type="EMBL" id="JBJQOH010000006">
    <property type="protein sequence ID" value="KAL3682345.1"/>
    <property type="molecule type" value="Genomic_DNA"/>
</dbReference>
<gene>
    <name evidence="2" type="ORF">R1sor_000367</name>
</gene>
<feature type="compositionally biased region" description="Polar residues" evidence="1">
    <location>
        <begin position="168"/>
        <end position="180"/>
    </location>
</feature>
<dbReference type="Proteomes" id="UP001633002">
    <property type="component" value="Unassembled WGS sequence"/>
</dbReference>
<feature type="compositionally biased region" description="Polar residues" evidence="1">
    <location>
        <begin position="93"/>
        <end position="109"/>
    </location>
</feature>
<feature type="region of interest" description="Disordered" evidence="1">
    <location>
        <begin position="82"/>
        <end position="251"/>
    </location>
</feature>
<proteinExistence type="predicted"/>
<evidence type="ECO:0000256" key="1">
    <source>
        <dbReference type="SAM" id="MobiDB-lite"/>
    </source>
</evidence>
<comment type="caution">
    <text evidence="2">The sequence shown here is derived from an EMBL/GenBank/DDBJ whole genome shotgun (WGS) entry which is preliminary data.</text>
</comment>
<dbReference type="AlphaFoldDB" id="A0ABD3GW43"/>
<evidence type="ECO:0000313" key="2">
    <source>
        <dbReference type="EMBL" id="KAL3682345.1"/>
    </source>
</evidence>
<feature type="compositionally biased region" description="Acidic residues" evidence="1">
    <location>
        <begin position="122"/>
        <end position="142"/>
    </location>
</feature>
<evidence type="ECO:0000313" key="3">
    <source>
        <dbReference type="Proteomes" id="UP001633002"/>
    </source>
</evidence>
<feature type="region of interest" description="Disordered" evidence="1">
    <location>
        <begin position="264"/>
        <end position="327"/>
    </location>
</feature>
<organism evidence="2 3">
    <name type="scientific">Riccia sorocarpa</name>
    <dbReference type="NCBI Taxonomy" id="122646"/>
    <lineage>
        <taxon>Eukaryota</taxon>
        <taxon>Viridiplantae</taxon>
        <taxon>Streptophyta</taxon>
        <taxon>Embryophyta</taxon>
        <taxon>Marchantiophyta</taxon>
        <taxon>Marchantiopsida</taxon>
        <taxon>Marchantiidae</taxon>
        <taxon>Marchantiales</taxon>
        <taxon>Ricciaceae</taxon>
        <taxon>Riccia</taxon>
    </lineage>
</organism>
<protein>
    <submittedName>
        <fullName evidence="2">Uncharacterized protein</fullName>
    </submittedName>
</protein>
<accession>A0ABD3GW43</accession>